<organism evidence="1 2">
    <name type="scientific">Raoultella terrigena</name>
    <name type="common">Klebsiella terrigena</name>
    <dbReference type="NCBI Taxonomy" id="577"/>
    <lineage>
        <taxon>Bacteria</taxon>
        <taxon>Pseudomonadati</taxon>
        <taxon>Pseudomonadota</taxon>
        <taxon>Gammaproteobacteria</taxon>
        <taxon>Enterobacterales</taxon>
        <taxon>Enterobacteriaceae</taxon>
        <taxon>Klebsiella/Raoultella group</taxon>
        <taxon>Raoultella</taxon>
    </lineage>
</organism>
<reference evidence="1 2" key="1">
    <citation type="submission" date="2018-12" db="EMBL/GenBank/DDBJ databases">
        <authorList>
            <consortium name="Pathogen Informatics"/>
        </authorList>
    </citation>
    <scope>NUCLEOTIDE SEQUENCE [LARGE SCALE GENOMIC DNA]</scope>
    <source>
        <strain evidence="1 2">NCTC13098</strain>
    </source>
</reference>
<name>A0A3P8IQS6_RAOTE</name>
<protein>
    <submittedName>
        <fullName evidence="1">Uncharacterized protein</fullName>
    </submittedName>
</protein>
<gene>
    <name evidence="1" type="ORF">NCTC13098_00833</name>
</gene>
<dbReference type="EMBL" id="LR131271">
    <property type="protein sequence ID" value="VDR24539.1"/>
    <property type="molecule type" value="Genomic_DNA"/>
</dbReference>
<proteinExistence type="predicted"/>
<dbReference type="Proteomes" id="UP000274346">
    <property type="component" value="Chromosome"/>
</dbReference>
<dbReference type="KEGG" id="rtg:NCTC13098_00833"/>
<evidence type="ECO:0000313" key="2">
    <source>
        <dbReference type="Proteomes" id="UP000274346"/>
    </source>
</evidence>
<evidence type="ECO:0000313" key="1">
    <source>
        <dbReference type="EMBL" id="VDR24539.1"/>
    </source>
</evidence>
<sequence>MLSDTPSRVAISACGSPLKPAEAKNSLRPLRQVHQLADNPLNLLLVNRALLGARIVAGKMGHLIIAECRGLPPLQLAVMIEQQIPRRTEQIGFTVLNFSLWIVFEEAGKNSPASNRRPAAASCSWLFRYANSGWA</sequence>
<accession>A0A3P8IQS6</accession>
<dbReference type="AlphaFoldDB" id="A0A3P8IQS6"/>